<dbReference type="InterPro" id="IPR000537">
    <property type="entry name" value="UbiA_prenyltransferase"/>
</dbReference>
<keyword evidence="2 8" id="KW-0474">Menaquinone biosynthesis</keyword>
<protein>
    <recommendedName>
        <fullName evidence="8 9">1,4-dihydroxy-2-naphthoate octaprenyltransferase</fullName>
        <shortName evidence="8">DHNA-octaprenyltransferase</shortName>
        <ecNumber evidence="8 9">2.5.1.74</ecNumber>
    </recommendedName>
</protein>
<keyword evidence="7 8" id="KW-0472">Membrane</keyword>
<evidence type="ECO:0000256" key="2">
    <source>
        <dbReference type="ARBA" id="ARBA00022428"/>
    </source>
</evidence>
<dbReference type="GO" id="GO:0042371">
    <property type="term" value="P:vitamin K biosynthetic process"/>
    <property type="evidence" value="ECO:0007669"/>
    <property type="project" value="TreeGrafter"/>
</dbReference>
<dbReference type="OrthoDB" id="9767568at2"/>
<dbReference type="EMBL" id="FNEM01000002">
    <property type="protein sequence ID" value="SDI54899.1"/>
    <property type="molecule type" value="Genomic_DNA"/>
</dbReference>
<dbReference type="Proteomes" id="UP000199527">
    <property type="component" value="Unassembled WGS sequence"/>
</dbReference>
<dbReference type="NCBIfam" id="TIGR00751">
    <property type="entry name" value="menA"/>
    <property type="match status" value="1"/>
</dbReference>
<dbReference type="PANTHER" id="PTHR13929">
    <property type="entry name" value="1,4-DIHYDROXY-2-NAPHTHOATE OCTAPRENYLTRANSFERASE"/>
    <property type="match status" value="1"/>
</dbReference>
<evidence type="ECO:0000256" key="8">
    <source>
        <dbReference type="HAMAP-Rule" id="MF_01937"/>
    </source>
</evidence>
<feature type="transmembrane region" description="Helical" evidence="8">
    <location>
        <begin position="168"/>
        <end position="188"/>
    </location>
</feature>
<keyword evidence="6 8" id="KW-1133">Transmembrane helix</keyword>
<comment type="function">
    <text evidence="8">Conversion of 1,4-dihydroxy-2-naphthoate (DHNA) to demethylmenaquinone (DMK).</text>
</comment>
<comment type="pathway">
    <text evidence="8">Quinol/quinone metabolism; menaquinone biosynthesis; menaquinol from 1,4-dihydroxy-2-naphthoate: step 1/2.</text>
</comment>
<dbReference type="PIRSF" id="PIRSF005355">
    <property type="entry name" value="UBIAD1"/>
    <property type="match status" value="1"/>
</dbReference>
<dbReference type="InterPro" id="IPR026046">
    <property type="entry name" value="UBIAD1"/>
</dbReference>
<dbReference type="GO" id="GO:0009234">
    <property type="term" value="P:menaquinone biosynthetic process"/>
    <property type="evidence" value="ECO:0007669"/>
    <property type="project" value="UniProtKB-UniRule"/>
</dbReference>
<name>A0A1G8LGS6_9GAMM</name>
<organism evidence="10 11">
    <name type="scientific">Ferrimonas sediminum</name>
    <dbReference type="NCBI Taxonomy" id="718193"/>
    <lineage>
        <taxon>Bacteria</taxon>
        <taxon>Pseudomonadati</taxon>
        <taxon>Pseudomonadota</taxon>
        <taxon>Gammaproteobacteria</taxon>
        <taxon>Alteromonadales</taxon>
        <taxon>Ferrimonadaceae</taxon>
        <taxon>Ferrimonas</taxon>
    </lineage>
</organism>
<comment type="similarity">
    <text evidence="8">Belongs to the MenA family. Type 1 subfamily.</text>
</comment>
<evidence type="ECO:0000313" key="10">
    <source>
        <dbReference type="EMBL" id="SDI54899.1"/>
    </source>
</evidence>
<dbReference type="Gene3D" id="1.10.357.140">
    <property type="entry name" value="UbiA prenyltransferase"/>
    <property type="match status" value="1"/>
</dbReference>
<keyword evidence="5 8" id="KW-0812">Transmembrane</keyword>
<dbReference type="InterPro" id="IPR004657">
    <property type="entry name" value="MenA"/>
</dbReference>
<feature type="transmembrane region" description="Helical" evidence="8">
    <location>
        <begin position="225"/>
        <end position="250"/>
    </location>
</feature>
<evidence type="ECO:0000256" key="1">
    <source>
        <dbReference type="ARBA" id="ARBA00004141"/>
    </source>
</evidence>
<comment type="caution">
    <text evidence="8">Lacks conserved residue(s) required for the propagation of feature annotation.</text>
</comment>
<dbReference type="GO" id="GO:0046428">
    <property type="term" value="F:1,4-dihydroxy-2-naphthoate polyprenyltransferase activity"/>
    <property type="evidence" value="ECO:0007669"/>
    <property type="project" value="UniProtKB-UniRule"/>
</dbReference>
<dbReference type="Pfam" id="PF01040">
    <property type="entry name" value="UbiA"/>
    <property type="match status" value="1"/>
</dbReference>
<dbReference type="EC" id="2.5.1.74" evidence="8 9"/>
<dbReference type="AlphaFoldDB" id="A0A1G8LGS6"/>
<dbReference type="InterPro" id="IPR044878">
    <property type="entry name" value="UbiA_sf"/>
</dbReference>
<dbReference type="GO" id="GO:0005886">
    <property type="term" value="C:plasma membrane"/>
    <property type="evidence" value="ECO:0007669"/>
    <property type="project" value="UniProtKB-SubCell"/>
</dbReference>
<evidence type="ECO:0000256" key="5">
    <source>
        <dbReference type="ARBA" id="ARBA00022692"/>
    </source>
</evidence>
<keyword evidence="4 8" id="KW-0808">Transferase</keyword>
<evidence type="ECO:0000256" key="9">
    <source>
        <dbReference type="NCBIfam" id="TIGR00751"/>
    </source>
</evidence>
<feature type="transmembrane region" description="Helical" evidence="8">
    <location>
        <begin position="144"/>
        <end position="162"/>
    </location>
</feature>
<feature type="transmembrane region" description="Helical" evidence="8">
    <location>
        <begin position="37"/>
        <end position="57"/>
    </location>
</feature>
<evidence type="ECO:0000256" key="7">
    <source>
        <dbReference type="ARBA" id="ARBA00023136"/>
    </source>
</evidence>
<keyword evidence="11" id="KW-1185">Reference proteome</keyword>
<accession>A0A1G8LGS6</accession>
<proteinExistence type="inferred from homology"/>
<dbReference type="RefSeq" id="WP_090361565.1">
    <property type="nucleotide sequence ID" value="NZ_FNEM01000002.1"/>
</dbReference>
<gene>
    <name evidence="8" type="primary">menA</name>
    <name evidence="10" type="ORF">SAMN04488540_10260</name>
</gene>
<dbReference type="PANTHER" id="PTHR13929:SF0">
    <property type="entry name" value="UBIA PRENYLTRANSFERASE DOMAIN-CONTAINING PROTEIN 1"/>
    <property type="match status" value="1"/>
</dbReference>
<evidence type="ECO:0000313" key="11">
    <source>
        <dbReference type="Proteomes" id="UP000199527"/>
    </source>
</evidence>
<comment type="subcellular location">
    <subcellularLocation>
        <location evidence="8">Cell membrane</location>
        <topology evidence="8">Multi-pass membrane protein</topology>
    </subcellularLocation>
    <subcellularLocation>
        <location evidence="1">Membrane</location>
        <topology evidence="1">Multi-pass membrane protein</topology>
    </subcellularLocation>
</comment>
<evidence type="ECO:0000256" key="6">
    <source>
        <dbReference type="ARBA" id="ARBA00022989"/>
    </source>
</evidence>
<dbReference type="CDD" id="cd13962">
    <property type="entry name" value="PT_UbiA_UBIAD1"/>
    <property type="match status" value="1"/>
</dbReference>
<evidence type="ECO:0000256" key="3">
    <source>
        <dbReference type="ARBA" id="ARBA00022475"/>
    </source>
</evidence>
<comment type="catalytic activity">
    <reaction evidence="8">
        <text>an all-trans-polyprenyl diphosphate + 1,4-dihydroxy-2-naphthoate + H(+) = a 2-demethylmenaquinol + CO2 + diphosphate</text>
        <dbReference type="Rhea" id="RHEA:26478"/>
        <dbReference type="Rhea" id="RHEA-COMP:9563"/>
        <dbReference type="Rhea" id="RHEA-COMP:9564"/>
        <dbReference type="ChEBI" id="CHEBI:11173"/>
        <dbReference type="ChEBI" id="CHEBI:15378"/>
        <dbReference type="ChEBI" id="CHEBI:16526"/>
        <dbReference type="ChEBI" id="CHEBI:33019"/>
        <dbReference type="ChEBI" id="CHEBI:55437"/>
        <dbReference type="ChEBI" id="CHEBI:58914"/>
        <dbReference type="EC" id="2.5.1.74"/>
    </reaction>
</comment>
<dbReference type="HAMAP" id="MF_01937">
    <property type="entry name" value="MenA_1"/>
    <property type="match status" value="1"/>
</dbReference>
<dbReference type="UniPathway" id="UPA00079">
    <property type="reaction ID" value="UER00168"/>
</dbReference>
<reference evidence="11" key="1">
    <citation type="submission" date="2016-10" db="EMBL/GenBank/DDBJ databases">
        <authorList>
            <person name="Varghese N."/>
            <person name="Submissions S."/>
        </authorList>
    </citation>
    <scope>NUCLEOTIDE SEQUENCE [LARGE SCALE GENOMIC DNA]</scope>
    <source>
        <strain evidence="11">DSM 23317</strain>
    </source>
</reference>
<evidence type="ECO:0000256" key="4">
    <source>
        <dbReference type="ARBA" id="ARBA00022679"/>
    </source>
</evidence>
<sequence length="293" mass="30873">MNLQYWILAIRPRTLPAAIGPLLVGNVLAVYHQDFSWLVAIASMACAVLLQIGVNLANDYFDFKSGVDTDERLGPTRVTQQGLLSATSVRNGMILSLSLATLIGQYLIFVGGWPIAGLALFALAGALCYSGGPYPLASHGLGEIAAYIYFGLVAVVGSYFIQTGTTDSSAWLLASAVGLLNAAIMLVNNTRDRSTDIKAGKRTLAVRLGLERSQLLYQMLIASPYLMVTLGWLMGLLPGATVAACAISIPMAKALASEFAHTQGAALNPLLGRTAKLTMFFSGLASGGLLMAL</sequence>
<dbReference type="NCBIfam" id="NF004751">
    <property type="entry name" value="PRK06080.1-3"/>
    <property type="match status" value="1"/>
</dbReference>
<keyword evidence="3 8" id="KW-1003">Cell membrane</keyword>